<evidence type="ECO:0000313" key="2">
    <source>
        <dbReference type="Proteomes" id="UP001558652"/>
    </source>
</evidence>
<protein>
    <submittedName>
        <fullName evidence="1">Uncharacterized protein</fullName>
    </submittedName>
</protein>
<dbReference type="EMBL" id="JBFDAA010000017">
    <property type="protein sequence ID" value="KAL1116613.1"/>
    <property type="molecule type" value="Genomic_DNA"/>
</dbReference>
<dbReference type="AlphaFoldDB" id="A0ABD0YC68"/>
<evidence type="ECO:0000313" key="1">
    <source>
        <dbReference type="EMBL" id="KAL1116613.1"/>
    </source>
</evidence>
<accession>A0ABD0YC68</accession>
<reference evidence="1 2" key="1">
    <citation type="submission" date="2024-07" db="EMBL/GenBank/DDBJ databases">
        <title>Chromosome-level genome assembly of the water stick insect Ranatra chinensis (Heteroptera: Nepidae).</title>
        <authorList>
            <person name="Liu X."/>
        </authorList>
    </citation>
    <scope>NUCLEOTIDE SEQUENCE [LARGE SCALE GENOMIC DNA]</scope>
    <source>
        <strain evidence="1">Cailab_2021Rc</strain>
        <tissue evidence="1">Muscle</tissue>
    </source>
</reference>
<gene>
    <name evidence="1" type="ORF">AAG570_005085</name>
</gene>
<comment type="caution">
    <text evidence="1">The sequence shown here is derived from an EMBL/GenBank/DDBJ whole genome shotgun (WGS) entry which is preliminary data.</text>
</comment>
<keyword evidence="2" id="KW-1185">Reference proteome</keyword>
<name>A0ABD0YC68_9HEMI</name>
<sequence length="260" mass="28226">MAASMELCVEREVSPPVFSSALPDRGQRHLGREFCLTFQISPTVFRPGFLFPHPTGTRENELRGIKAAGPPNIPHTALGKEHPPDWRIDKFSDHPTLAPSPHLYQISVTCPGSETGSLPLLRLVGCHHVQCDGLEGMGWGQSCVQGCHAGAHWRVSCMLMHRGMPPCTGPVFGPGIDSAKRLPSSTVRQVGDAETVTSTPPKAFITFLSPKKWVTEFSATCAEGGENSADHPQGNLQDTGVLTYYQRATNGWLLSTNVLY</sequence>
<dbReference type="Proteomes" id="UP001558652">
    <property type="component" value="Unassembled WGS sequence"/>
</dbReference>
<organism evidence="1 2">
    <name type="scientific">Ranatra chinensis</name>
    <dbReference type="NCBI Taxonomy" id="642074"/>
    <lineage>
        <taxon>Eukaryota</taxon>
        <taxon>Metazoa</taxon>
        <taxon>Ecdysozoa</taxon>
        <taxon>Arthropoda</taxon>
        <taxon>Hexapoda</taxon>
        <taxon>Insecta</taxon>
        <taxon>Pterygota</taxon>
        <taxon>Neoptera</taxon>
        <taxon>Paraneoptera</taxon>
        <taxon>Hemiptera</taxon>
        <taxon>Heteroptera</taxon>
        <taxon>Panheteroptera</taxon>
        <taxon>Nepomorpha</taxon>
        <taxon>Nepidae</taxon>
        <taxon>Ranatrinae</taxon>
        <taxon>Ranatra</taxon>
    </lineage>
</organism>
<proteinExistence type="predicted"/>